<dbReference type="GO" id="GO:0008817">
    <property type="term" value="F:corrinoid adenosyltransferase activity"/>
    <property type="evidence" value="ECO:0007669"/>
    <property type="project" value="UniProtKB-EC"/>
</dbReference>
<dbReference type="PANTHER" id="PTHR46638">
    <property type="entry name" value="CORRINOID ADENOSYLTRANSFERASE"/>
    <property type="match status" value="1"/>
</dbReference>
<dbReference type="EMBL" id="VSSQ01000012">
    <property type="protein sequence ID" value="MPL60467.1"/>
    <property type="molecule type" value="Genomic_DNA"/>
</dbReference>
<dbReference type="PIRSF" id="PIRSF015617">
    <property type="entry name" value="Adensltrnsf_CobA"/>
    <property type="match status" value="1"/>
</dbReference>
<organism evidence="1">
    <name type="scientific">bioreactor metagenome</name>
    <dbReference type="NCBI Taxonomy" id="1076179"/>
    <lineage>
        <taxon>unclassified sequences</taxon>
        <taxon>metagenomes</taxon>
        <taxon>ecological metagenomes</taxon>
    </lineage>
</organism>
<dbReference type="InterPro" id="IPR027417">
    <property type="entry name" value="P-loop_NTPase"/>
</dbReference>
<dbReference type="AlphaFoldDB" id="A0A644T1V8"/>
<dbReference type="Pfam" id="PF02572">
    <property type="entry name" value="CobA_CobO_BtuR"/>
    <property type="match status" value="1"/>
</dbReference>
<name>A0A644T1V8_9ZZZZ</name>
<proteinExistence type="predicted"/>
<dbReference type="Gene3D" id="3.40.50.300">
    <property type="entry name" value="P-loop containing nucleotide triphosphate hydrolases"/>
    <property type="match status" value="1"/>
</dbReference>
<sequence>MKTGKGLIRVFTGDGKGKTTAALGSALRAAGENRRVTIVQFLKGTGYTGELRSAKLIMPTIMIKQFGFGCYLSDEISSGAAVCTKCGGCFRENRNPINNFAPKALAYAREVLASGTVDLLVMDEISHAIKHKLLTVADVVDSLNSRTPHVEIILTGRNMPSELMDRADEITVCHPIKHPLANGLSARRGIEY</sequence>
<gene>
    <name evidence="1" type="primary">btuR_1</name>
    <name evidence="1" type="ORF">SDC9_06028</name>
</gene>
<protein>
    <submittedName>
        <fullName evidence="1">Cob(I)yrinic acid a,c-diamide adenosyltransferase</fullName>
        <ecNumber evidence="1">2.5.1.17</ecNumber>
    </submittedName>
</protein>
<keyword evidence="1" id="KW-0808">Transferase</keyword>
<dbReference type="PANTHER" id="PTHR46638:SF1">
    <property type="entry name" value="CORRINOID ADENOSYLTRANSFERASE"/>
    <property type="match status" value="1"/>
</dbReference>
<reference evidence="1" key="1">
    <citation type="submission" date="2019-08" db="EMBL/GenBank/DDBJ databases">
        <authorList>
            <person name="Kucharzyk K."/>
            <person name="Murdoch R.W."/>
            <person name="Higgins S."/>
            <person name="Loffler F."/>
        </authorList>
    </citation>
    <scope>NUCLEOTIDE SEQUENCE</scope>
</reference>
<dbReference type="GO" id="GO:0009236">
    <property type="term" value="P:cobalamin biosynthetic process"/>
    <property type="evidence" value="ECO:0007669"/>
    <property type="project" value="InterPro"/>
</dbReference>
<dbReference type="EC" id="2.5.1.17" evidence="1"/>
<dbReference type="GO" id="GO:0005524">
    <property type="term" value="F:ATP binding"/>
    <property type="evidence" value="ECO:0007669"/>
    <property type="project" value="InterPro"/>
</dbReference>
<dbReference type="InterPro" id="IPR003724">
    <property type="entry name" value="CblAdoTrfase_CobA"/>
</dbReference>
<comment type="caution">
    <text evidence="1">The sequence shown here is derived from an EMBL/GenBank/DDBJ whole genome shotgun (WGS) entry which is preliminary data.</text>
</comment>
<dbReference type="SUPFAM" id="SSF52540">
    <property type="entry name" value="P-loop containing nucleoside triphosphate hydrolases"/>
    <property type="match status" value="1"/>
</dbReference>
<accession>A0A644T1V8</accession>
<evidence type="ECO:0000313" key="1">
    <source>
        <dbReference type="EMBL" id="MPL60467.1"/>
    </source>
</evidence>